<feature type="transmembrane region" description="Helical" evidence="1">
    <location>
        <begin position="333"/>
        <end position="366"/>
    </location>
</feature>
<evidence type="ECO:0000313" key="2">
    <source>
        <dbReference type="EMBL" id="MBS5519975.1"/>
    </source>
</evidence>
<keyword evidence="1" id="KW-1133">Transmembrane helix</keyword>
<accession>A0A943EKF8</accession>
<dbReference type="Proteomes" id="UP000754226">
    <property type="component" value="Unassembled WGS sequence"/>
</dbReference>
<proteinExistence type="predicted"/>
<sequence>MNSSIILYHLFDVADEIDLNVVEAIWTSRNKIASRLRFEKNAPNSISFQNPPVLVELGTHDMEFAGDQYTAVIKARIFDIGVVSLIFHLEVPENISYEKYQDLTIAVDSLPENVVREYIDAVTDTIRPACTKMRISDFDEDFVVYYFKDKLPDWDLAALIMKDKTPLSEETRKDALVNRFSYSKDDVIYLTWDTAIMLDRTGSTDLPDLLEFANAQFLELRYYDDALRKAIDSTYDEIDKATEPGSHGKAKTFRKVRNELMEVMADMSVLTSNVDNALQVTEDVFNARVYARYMYLLRADVWRENIDTKLKVLQRCYELLNTEVLMDRFTKKLYLIIGLLAVLAAVAVIWALPDAIIKLIMILTWFTSPHPF</sequence>
<evidence type="ECO:0000313" key="3">
    <source>
        <dbReference type="Proteomes" id="UP000754226"/>
    </source>
</evidence>
<keyword evidence="1" id="KW-0472">Membrane</keyword>
<gene>
    <name evidence="2" type="ORF">KHX13_06580</name>
</gene>
<dbReference type="AlphaFoldDB" id="A0A943EKF8"/>
<organism evidence="2 3">
    <name type="scientific">Acidaminococcus intestini</name>
    <dbReference type="NCBI Taxonomy" id="187327"/>
    <lineage>
        <taxon>Bacteria</taxon>
        <taxon>Bacillati</taxon>
        <taxon>Bacillota</taxon>
        <taxon>Negativicutes</taxon>
        <taxon>Acidaminococcales</taxon>
        <taxon>Acidaminococcaceae</taxon>
        <taxon>Acidaminococcus</taxon>
    </lineage>
</organism>
<evidence type="ECO:0000256" key="1">
    <source>
        <dbReference type="SAM" id="Phobius"/>
    </source>
</evidence>
<keyword evidence="1" id="KW-0812">Transmembrane</keyword>
<reference evidence="2" key="1">
    <citation type="submission" date="2021-02" db="EMBL/GenBank/DDBJ databases">
        <title>Infant gut strain persistence is associated with maternal origin, phylogeny, and functional potential including surface adhesion and iron acquisition.</title>
        <authorList>
            <person name="Lou Y.C."/>
        </authorList>
    </citation>
    <scope>NUCLEOTIDE SEQUENCE</scope>
    <source>
        <strain evidence="2">L3_106_000M1_dasL3_106_000M1_concoct_15</strain>
    </source>
</reference>
<protein>
    <submittedName>
        <fullName evidence="2">Uncharacterized protein</fullName>
    </submittedName>
</protein>
<comment type="caution">
    <text evidence="2">The sequence shown here is derived from an EMBL/GenBank/DDBJ whole genome shotgun (WGS) entry which is preliminary data.</text>
</comment>
<dbReference type="EMBL" id="JAGZCZ010000006">
    <property type="protein sequence ID" value="MBS5519975.1"/>
    <property type="molecule type" value="Genomic_DNA"/>
</dbReference>
<name>A0A943EKF8_9FIRM</name>